<evidence type="ECO:0000256" key="3">
    <source>
        <dbReference type="ARBA" id="ARBA00023237"/>
    </source>
</evidence>
<dbReference type="PRINTS" id="PR01021">
    <property type="entry name" value="OMPADOMAIN"/>
</dbReference>
<dbReference type="InterPro" id="IPR027367">
    <property type="entry name" value="Gly-zipper_YMGG"/>
</dbReference>
<keyword evidence="2 4" id="KW-0472">Membrane</keyword>
<feature type="domain" description="OmpA-like" evidence="6">
    <location>
        <begin position="101"/>
        <end position="218"/>
    </location>
</feature>
<evidence type="ECO:0000256" key="5">
    <source>
        <dbReference type="SAM" id="SignalP"/>
    </source>
</evidence>
<dbReference type="SUPFAM" id="SSF103088">
    <property type="entry name" value="OmpA-like"/>
    <property type="match status" value="1"/>
</dbReference>
<dbReference type="KEGG" id="kro:BVG79_00113"/>
<dbReference type="PROSITE" id="PS51123">
    <property type="entry name" value="OMPA_2"/>
    <property type="match status" value="1"/>
</dbReference>
<gene>
    <name evidence="7" type="ORF">BVG79_00113</name>
</gene>
<dbReference type="Pfam" id="PF13441">
    <property type="entry name" value="Gly-zipper_YMGG"/>
    <property type="match status" value="1"/>
</dbReference>
<dbReference type="Pfam" id="PF00691">
    <property type="entry name" value="OmpA"/>
    <property type="match status" value="1"/>
</dbReference>
<dbReference type="OrthoDB" id="9782229at2"/>
<dbReference type="PANTHER" id="PTHR30329">
    <property type="entry name" value="STATOR ELEMENT OF FLAGELLAR MOTOR COMPLEX"/>
    <property type="match status" value="1"/>
</dbReference>
<organism evidence="7 8">
    <name type="scientific">Ketogulonicigenium robustum</name>
    <dbReference type="NCBI Taxonomy" id="92947"/>
    <lineage>
        <taxon>Bacteria</taxon>
        <taxon>Pseudomonadati</taxon>
        <taxon>Pseudomonadota</taxon>
        <taxon>Alphaproteobacteria</taxon>
        <taxon>Rhodobacterales</taxon>
        <taxon>Roseobacteraceae</taxon>
        <taxon>Ketogulonicigenium</taxon>
    </lineage>
</organism>
<evidence type="ECO:0000256" key="2">
    <source>
        <dbReference type="ARBA" id="ARBA00023136"/>
    </source>
</evidence>
<keyword evidence="8" id="KW-1185">Reference proteome</keyword>
<dbReference type="GO" id="GO:0009279">
    <property type="term" value="C:cell outer membrane"/>
    <property type="evidence" value="ECO:0007669"/>
    <property type="project" value="UniProtKB-SubCell"/>
</dbReference>
<evidence type="ECO:0000256" key="4">
    <source>
        <dbReference type="PROSITE-ProRule" id="PRU00473"/>
    </source>
</evidence>
<name>A0A1W6NWG5_9RHOB</name>
<dbReference type="PROSITE" id="PS51257">
    <property type="entry name" value="PROKAR_LIPOPROTEIN"/>
    <property type="match status" value="1"/>
</dbReference>
<dbReference type="InterPro" id="IPR036737">
    <property type="entry name" value="OmpA-like_sf"/>
</dbReference>
<dbReference type="InterPro" id="IPR006665">
    <property type="entry name" value="OmpA-like"/>
</dbReference>
<evidence type="ECO:0000256" key="1">
    <source>
        <dbReference type="ARBA" id="ARBA00004442"/>
    </source>
</evidence>
<dbReference type="Proteomes" id="UP000242447">
    <property type="component" value="Chromosome"/>
</dbReference>
<dbReference type="PANTHER" id="PTHR30329:SF21">
    <property type="entry name" value="LIPOPROTEIN YIAD-RELATED"/>
    <property type="match status" value="1"/>
</dbReference>
<dbReference type="InterPro" id="IPR050330">
    <property type="entry name" value="Bact_OuterMem_StrucFunc"/>
</dbReference>
<dbReference type="AlphaFoldDB" id="A0A1W6NWG5"/>
<dbReference type="EMBL" id="CP019937">
    <property type="protein sequence ID" value="ARO13473.1"/>
    <property type="molecule type" value="Genomic_DNA"/>
</dbReference>
<keyword evidence="5" id="KW-0732">Signal</keyword>
<comment type="subcellular location">
    <subcellularLocation>
        <location evidence="1">Cell outer membrane</location>
    </subcellularLocation>
</comment>
<accession>A0A1W6NWG5</accession>
<sequence length="218" mass="22155">MTFSKLSLGVAAASMLALAACQAPLPGQTNENTRQGAMVGAGLGAVVGALTGNDANDRWRNAAVGAAVGGGLGAVGGASLDRQEAELRQSLGSNVGIVNNGQNLTVTMPQDVLFGVDSTAVSVQSQTDLRTVASSLNRYPNTSISVIGHTDSTGSASYNQDLSVRRAQSVASVLINSGVTSNRIYTVGRGATQPVATNATAEGRQANRRVEIVITPTN</sequence>
<dbReference type="InterPro" id="IPR006664">
    <property type="entry name" value="OMP_bac"/>
</dbReference>
<protein>
    <submittedName>
        <fullName evidence="7">OmpA/MotB domain protein</fullName>
    </submittedName>
</protein>
<feature type="chain" id="PRO_5011964125" evidence="5">
    <location>
        <begin position="20"/>
        <end position="218"/>
    </location>
</feature>
<dbReference type="STRING" id="92947.BVG79_00113"/>
<keyword evidence="3" id="KW-0998">Cell outer membrane</keyword>
<evidence type="ECO:0000313" key="8">
    <source>
        <dbReference type="Proteomes" id="UP000242447"/>
    </source>
</evidence>
<evidence type="ECO:0000313" key="7">
    <source>
        <dbReference type="EMBL" id="ARO13473.1"/>
    </source>
</evidence>
<dbReference type="PRINTS" id="PR01023">
    <property type="entry name" value="NAFLGMOTY"/>
</dbReference>
<reference evidence="7 8" key="1">
    <citation type="submission" date="2017-02" db="EMBL/GenBank/DDBJ databases">
        <title>Ketogulonicigenium robustum SPU B003 Genome sequencing and assembly.</title>
        <authorList>
            <person name="Li Y."/>
            <person name="Liu L."/>
            <person name="Wang C."/>
            <person name="Zhang M."/>
            <person name="Zhang T."/>
            <person name="Zhang Y."/>
        </authorList>
    </citation>
    <scope>NUCLEOTIDE SEQUENCE [LARGE SCALE GENOMIC DNA]</scope>
    <source>
        <strain evidence="7 8">SPU_B003</strain>
    </source>
</reference>
<proteinExistence type="predicted"/>
<dbReference type="CDD" id="cd07185">
    <property type="entry name" value="OmpA_C-like"/>
    <property type="match status" value="1"/>
</dbReference>
<feature type="signal peptide" evidence="5">
    <location>
        <begin position="1"/>
        <end position="19"/>
    </location>
</feature>
<dbReference type="RefSeq" id="WP_085785189.1">
    <property type="nucleotide sequence ID" value="NZ_CP019937.1"/>
</dbReference>
<evidence type="ECO:0000259" key="6">
    <source>
        <dbReference type="PROSITE" id="PS51123"/>
    </source>
</evidence>
<dbReference type="Gene3D" id="3.30.1330.60">
    <property type="entry name" value="OmpA-like domain"/>
    <property type="match status" value="1"/>
</dbReference>